<feature type="region of interest" description="Disordered" evidence="7">
    <location>
        <begin position="274"/>
        <end position="296"/>
    </location>
</feature>
<evidence type="ECO:0000313" key="9">
    <source>
        <dbReference type="EMBL" id="QDT38561.1"/>
    </source>
</evidence>
<dbReference type="EMBL" id="CP036268">
    <property type="protein sequence ID" value="QDT38561.1"/>
    <property type="molecule type" value="Genomic_DNA"/>
</dbReference>
<dbReference type="GO" id="GO:0046872">
    <property type="term" value="F:metal ion binding"/>
    <property type="evidence" value="ECO:0007669"/>
    <property type="project" value="UniProtKB-KW"/>
</dbReference>
<dbReference type="PROSITE" id="PS51257">
    <property type="entry name" value="PROKAR_LIPOPROTEIN"/>
    <property type="match status" value="1"/>
</dbReference>
<dbReference type="Pfam" id="PF00034">
    <property type="entry name" value="Cytochrom_C"/>
    <property type="match status" value="2"/>
</dbReference>
<feature type="region of interest" description="Disordered" evidence="7">
    <location>
        <begin position="40"/>
        <end position="79"/>
    </location>
</feature>
<dbReference type="PANTHER" id="PTHR37823:SF1">
    <property type="entry name" value="CYTOCHROME C-553-LIKE"/>
    <property type="match status" value="1"/>
</dbReference>
<proteinExistence type="predicted"/>
<keyword evidence="1" id="KW-0813">Transport</keyword>
<keyword evidence="2 6" id="KW-0349">Heme</keyword>
<keyword evidence="4" id="KW-0249">Electron transport</keyword>
<organism evidence="9 10">
    <name type="scientific">Stratiformator vulcanicus</name>
    <dbReference type="NCBI Taxonomy" id="2527980"/>
    <lineage>
        <taxon>Bacteria</taxon>
        <taxon>Pseudomonadati</taxon>
        <taxon>Planctomycetota</taxon>
        <taxon>Planctomycetia</taxon>
        <taxon>Planctomycetales</taxon>
        <taxon>Planctomycetaceae</taxon>
        <taxon>Stratiformator</taxon>
    </lineage>
</organism>
<dbReference type="GO" id="GO:0020037">
    <property type="term" value="F:heme binding"/>
    <property type="evidence" value="ECO:0007669"/>
    <property type="project" value="InterPro"/>
</dbReference>
<dbReference type="PROSITE" id="PS51007">
    <property type="entry name" value="CYTC"/>
    <property type="match status" value="2"/>
</dbReference>
<dbReference type="RefSeq" id="WP_310820509.1">
    <property type="nucleotide sequence ID" value="NZ_CP036268.1"/>
</dbReference>
<dbReference type="PANTHER" id="PTHR37823">
    <property type="entry name" value="CYTOCHROME C-553-LIKE"/>
    <property type="match status" value="1"/>
</dbReference>
<feature type="region of interest" description="Disordered" evidence="7">
    <location>
        <begin position="406"/>
        <end position="425"/>
    </location>
</feature>
<reference evidence="9 10" key="1">
    <citation type="submission" date="2019-02" db="EMBL/GenBank/DDBJ databases">
        <title>Deep-cultivation of Planctomycetes and their phenomic and genomic characterization uncovers novel biology.</title>
        <authorList>
            <person name="Wiegand S."/>
            <person name="Jogler M."/>
            <person name="Boedeker C."/>
            <person name="Pinto D."/>
            <person name="Vollmers J."/>
            <person name="Rivas-Marin E."/>
            <person name="Kohn T."/>
            <person name="Peeters S.H."/>
            <person name="Heuer A."/>
            <person name="Rast P."/>
            <person name="Oberbeckmann S."/>
            <person name="Bunk B."/>
            <person name="Jeske O."/>
            <person name="Meyerdierks A."/>
            <person name="Storesund J.E."/>
            <person name="Kallscheuer N."/>
            <person name="Luecker S."/>
            <person name="Lage O.M."/>
            <person name="Pohl T."/>
            <person name="Merkel B.J."/>
            <person name="Hornburger P."/>
            <person name="Mueller R.-W."/>
            <person name="Bruemmer F."/>
            <person name="Labrenz M."/>
            <person name="Spormann A.M."/>
            <person name="Op den Camp H."/>
            <person name="Overmann J."/>
            <person name="Amann R."/>
            <person name="Jetten M.S.M."/>
            <person name="Mascher T."/>
            <person name="Medema M.H."/>
            <person name="Devos D.P."/>
            <person name="Kaster A.-K."/>
            <person name="Ovreas L."/>
            <person name="Rohde M."/>
            <person name="Galperin M.Y."/>
            <person name="Jogler C."/>
        </authorList>
    </citation>
    <scope>NUCLEOTIDE SEQUENCE [LARGE SCALE GENOMIC DNA]</scope>
    <source>
        <strain evidence="9 10">Pan189</strain>
    </source>
</reference>
<dbReference type="InterPro" id="IPR009056">
    <property type="entry name" value="Cyt_c-like_dom"/>
</dbReference>
<keyword evidence="3 6" id="KW-0479">Metal-binding</keyword>
<evidence type="ECO:0000313" key="10">
    <source>
        <dbReference type="Proteomes" id="UP000317318"/>
    </source>
</evidence>
<keyword evidence="10" id="KW-1185">Reference proteome</keyword>
<dbReference type="AlphaFoldDB" id="A0A517R3W2"/>
<feature type="domain" description="Cytochrome c" evidence="8">
    <location>
        <begin position="293"/>
        <end position="405"/>
    </location>
</feature>
<dbReference type="Gene3D" id="1.10.760.10">
    <property type="entry name" value="Cytochrome c-like domain"/>
    <property type="match status" value="2"/>
</dbReference>
<evidence type="ECO:0000256" key="6">
    <source>
        <dbReference type="PROSITE-ProRule" id="PRU00433"/>
    </source>
</evidence>
<feature type="compositionally biased region" description="Polar residues" evidence="7">
    <location>
        <begin position="54"/>
        <end position="70"/>
    </location>
</feature>
<name>A0A517R3W2_9PLAN</name>
<evidence type="ECO:0000256" key="3">
    <source>
        <dbReference type="ARBA" id="ARBA00022723"/>
    </source>
</evidence>
<keyword evidence="5 6" id="KW-0408">Iron</keyword>
<dbReference type="Proteomes" id="UP000317318">
    <property type="component" value="Chromosome"/>
</dbReference>
<accession>A0A517R3W2</accession>
<evidence type="ECO:0000256" key="4">
    <source>
        <dbReference type="ARBA" id="ARBA00022982"/>
    </source>
</evidence>
<dbReference type="InterPro" id="IPR036909">
    <property type="entry name" value="Cyt_c-like_dom_sf"/>
</dbReference>
<sequence precursor="true">MCSRRRALPFALSLTFVVGGLSGCGDGSGDQFTPSEGFLSLPEILRDGPPEGAASTTTESRNLTDPSRTVTGLGPHLNRRFGTLKDPRIWKDLPLDFHTLEQSESAVSDHAAATDNLSKAGVLFRKNCAQCHGSSGAGDGPSAKYFSPRPRDYRPGIFKFTSTGSAGRPSRSDLEATIRRGIPGTNMPSFDRLADSDIRLLVEYVRWLSMRGELELALVREVEFDFGDEIWKARIADGESEADLNQEAIDFLQHDLPFVAANAEQNLIERWSTDDVDSSAVSSEHDPPPDTPQSRRRGELLFLSQRGKCVSCHGKAGRGDGPLTASFHVDPRTGEEYPQRGLHDVWGDVIVPRDLTGGAFGGGDRPVDLYRRIAFGINGTPMPAYQPTLDEQEIWDLVHYVRSLSGTPIPVSPSEDNNSDKGEGT</sequence>
<gene>
    <name evidence="9" type="ORF">Pan189_29560</name>
</gene>
<evidence type="ECO:0000256" key="2">
    <source>
        <dbReference type="ARBA" id="ARBA00022617"/>
    </source>
</evidence>
<dbReference type="SUPFAM" id="SSF46626">
    <property type="entry name" value="Cytochrome c"/>
    <property type="match status" value="2"/>
</dbReference>
<evidence type="ECO:0000256" key="5">
    <source>
        <dbReference type="ARBA" id="ARBA00023004"/>
    </source>
</evidence>
<evidence type="ECO:0000256" key="7">
    <source>
        <dbReference type="SAM" id="MobiDB-lite"/>
    </source>
</evidence>
<dbReference type="GO" id="GO:0009055">
    <property type="term" value="F:electron transfer activity"/>
    <property type="evidence" value="ECO:0007669"/>
    <property type="project" value="InterPro"/>
</dbReference>
<evidence type="ECO:0000256" key="1">
    <source>
        <dbReference type="ARBA" id="ARBA00022448"/>
    </source>
</evidence>
<feature type="domain" description="Cytochrome c" evidence="8">
    <location>
        <begin position="115"/>
        <end position="209"/>
    </location>
</feature>
<dbReference type="InterPro" id="IPR051811">
    <property type="entry name" value="Cytochrome_c550/c551-like"/>
</dbReference>
<protein>
    <submittedName>
        <fullName evidence="9">Cytochrome c</fullName>
    </submittedName>
</protein>
<dbReference type="KEGG" id="svp:Pan189_29560"/>
<evidence type="ECO:0000259" key="8">
    <source>
        <dbReference type="PROSITE" id="PS51007"/>
    </source>
</evidence>